<dbReference type="AlphaFoldDB" id="A0A8T0XDN7"/>
<evidence type="ECO:0000313" key="2">
    <source>
        <dbReference type="Proteomes" id="UP000823388"/>
    </source>
</evidence>
<organism evidence="1 2">
    <name type="scientific">Panicum virgatum</name>
    <name type="common">Blackwell switchgrass</name>
    <dbReference type="NCBI Taxonomy" id="38727"/>
    <lineage>
        <taxon>Eukaryota</taxon>
        <taxon>Viridiplantae</taxon>
        <taxon>Streptophyta</taxon>
        <taxon>Embryophyta</taxon>
        <taxon>Tracheophyta</taxon>
        <taxon>Spermatophyta</taxon>
        <taxon>Magnoliopsida</taxon>
        <taxon>Liliopsida</taxon>
        <taxon>Poales</taxon>
        <taxon>Poaceae</taxon>
        <taxon>PACMAD clade</taxon>
        <taxon>Panicoideae</taxon>
        <taxon>Panicodae</taxon>
        <taxon>Paniceae</taxon>
        <taxon>Panicinae</taxon>
        <taxon>Panicum</taxon>
        <taxon>Panicum sect. Hiantes</taxon>
    </lineage>
</organism>
<evidence type="ECO:0000313" key="1">
    <source>
        <dbReference type="EMBL" id="KAG2658160.1"/>
    </source>
</evidence>
<sequence length="119" mass="13371">MARSRRRELQVAEPRGHWSCARGRLALGASGRHRNRQIWRGRRPTRHPLHRRLPQHPLPRVRWRPDLAAGMAKKSRCGRPAGGCNDLGSSSGLPEHRLLQAHGECHPILGASIVGRLTK</sequence>
<dbReference type="Proteomes" id="UP000823388">
    <property type="component" value="Chromosome 1K"/>
</dbReference>
<reference evidence="1" key="1">
    <citation type="submission" date="2020-05" db="EMBL/GenBank/DDBJ databases">
        <title>WGS assembly of Panicum virgatum.</title>
        <authorList>
            <person name="Lovell J.T."/>
            <person name="Jenkins J."/>
            <person name="Shu S."/>
            <person name="Juenger T.E."/>
            <person name="Schmutz J."/>
        </authorList>
    </citation>
    <scope>NUCLEOTIDE SEQUENCE</scope>
    <source>
        <strain evidence="1">AP13</strain>
    </source>
</reference>
<keyword evidence="2" id="KW-1185">Reference proteome</keyword>
<accession>A0A8T0XDN7</accession>
<name>A0A8T0XDN7_PANVG</name>
<gene>
    <name evidence="1" type="ORF">PVAP13_1KG220705</name>
</gene>
<proteinExistence type="predicted"/>
<protein>
    <submittedName>
        <fullName evidence="1">Uncharacterized protein</fullName>
    </submittedName>
</protein>
<dbReference type="EMBL" id="CM029037">
    <property type="protein sequence ID" value="KAG2658160.1"/>
    <property type="molecule type" value="Genomic_DNA"/>
</dbReference>
<comment type="caution">
    <text evidence="1">The sequence shown here is derived from an EMBL/GenBank/DDBJ whole genome shotgun (WGS) entry which is preliminary data.</text>
</comment>